<proteinExistence type="predicted"/>
<dbReference type="SUPFAM" id="SSF56672">
    <property type="entry name" value="DNA/RNA polymerases"/>
    <property type="match status" value="1"/>
</dbReference>
<dbReference type="EMBL" id="BLXT01003657">
    <property type="protein sequence ID" value="GFO02878.1"/>
    <property type="molecule type" value="Genomic_DNA"/>
</dbReference>
<keyword evidence="3" id="KW-0548">Nucleotidyltransferase</keyword>
<evidence type="ECO:0000259" key="8">
    <source>
        <dbReference type="PROSITE" id="PS50878"/>
    </source>
</evidence>
<dbReference type="InterPro" id="IPR000477">
    <property type="entry name" value="RT_dom"/>
</dbReference>
<reference evidence="9 10" key="1">
    <citation type="journal article" date="2021" name="Elife">
        <title>Chloroplast acquisition without the gene transfer in kleptoplastic sea slugs, Plakobranchus ocellatus.</title>
        <authorList>
            <person name="Maeda T."/>
            <person name="Takahashi S."/>
            <person name="Yoshida T."/>
            <person name="Shimamura S."/>
            <person name="Takaki Y."/>
            <person name="Nagai Y."/>
            <person name="Toyoda A."/>
            <person name="Suzuki Y."/>
            <person name="Arimoto A."/>
            <person name="Ishii H."/>
            <person name="Satoh N."/>
            <person name="Nishiyama T."/>
            <person name="Hasebe M."/>
            <person name="Maruyama T."/>
            <person name="Minagawa J."/>
            <person name="Obokata J."/>
            <person name="Shigenobu S."/>
        </authorList>
    </citation>
    <scope>NUCLEOTIDE SEQUENCE [LARGE SCALE GENOMIC DNA]</scope>
</reference>
<dbReference type="InterPro" id="IPR051320">
    <property type="entry name" value="Viral_Replic_Matur_Polypro"/>
</dbReference>
<protein>
    <submittedName>
        <fullName evidence="9">Zinc finger protein</fullName>
    </submittedName>
</protein>
<dbReference type="PANTHER" id="PTHR33064">
    <property type="entry name" value="POL PROTEIN"/>
    <property type="match status" value="1"/>
</dbReference>
<evidence type="ECO:0000256" key="3">
    <source>
        <dbReference type="ARBA" id="ARBA00022695"/>
    </source>
</evidence>
<dbReference type="PROSITE" id="PS50878">
    <property type="entry name" value="RT_POL"/>
    <property type="match status" value="1"/>
</dbReference>
<keyword evidence="4" id="KW-0540">Nuclease</keyword>
<comment type="caution">
    <text evidence="9">The sequence shown here is derived from an EMBL/GenBank/DDBJ whole genome shotgun (WGS) entry which is preliminary data.</text>
</comment>
<evidence type="ECO:0000256" key="5">
    <source>
        <dbReference type="ARBA" id="ARBA00022759"/>
    </source>
</evidence>
<dbReference type="InterPro" id="IPR043502">
    <property type="entry name" value="DNA/RNA_pol_sf"/>
</dbReference>
<evidence type="ECO:0000256" key="6">
    <source>
        <dbReference type="ARBA" id="ARBA00022801"/>
    </source>
</evidence>
<dbReference type="InterPro" id="IPR043128">
    <property type="entry name" value="Rev_trsase/Diguanyl_cyclase"/>
</dbReference>
<dbReference type="GO" id="GO:0003964">
    <property type="term" value="F:RNA-directed DNA polymerase activity"/>
    <property type="evidence" value="ECO:0007669"/>
    <property type="project" value="UniProtKB-KW"/>
</dbReference>
<evidence type="ECO:0000256" key="1">
    <source>
        <dbReference type="ARBA" id="ARBA00022670"/>
    </source>
</evidence>
<dbReference type="GO" id="GO:0004519">
    <property type="term" value="F:endonuclease activity"/>
    <property type="evidence" value="ECO:0007669"/>
    <property type="project" value="UniProtKB-KW"/>
</dbReference>
<keyword evidence="7" id="KW-0695">RNA-directed DNA polymerase</keyword>
<dbReference type="AlphaFoldDB" id="A0AAV4A8A5"/>
<keyword evidence="6" id="KW-0378">Hydrolase</keyword>
<keyword evidence="10" id="KW-1185">Reference proteome</keyword>
<keyword evidence="2" id="KW-0808">Transferase</keyword>
<keyword evidence="5" id="KW-0255">Endonuclease</keyword>
<evidence type="ECO:0000313" key="9">
    <source>
        <dbReference type="EMBL" id="GFO02878.1"/>
    </source>
</evidence>
<gene>
    <name evidence="9" type="ORF">PoB_002938300</name>
</gene>
<sequence>MRQTLRNELREMEDLGVIRKSSSPYASLVVVVKKKDGTNRVCIDYRRLDKLTIFDPQPMTPLADIFHGMEKDQYFSKIDLSKDYWQIPVRKEDIPKTAFVTMDCHFEFLRLPFGMMNSGATMTRAVKNLLCGMDNVGDYIDDLLIHTETWEAHVKTLSELFKRLQEANFTVRPVKCLLGSRTVDFLGHSLGRGAIGLYDENVEKARNAPRPKTKREVRAFLGLVGYYKEFVPNFAAVSAPLSDLVSKGAA</sequence>
<dbReference type="Gene3D" id="3.10.10.10">
    <property type="entry name" value="HIV Type 1 Reverse Transcriptase, subunit A, domain 1"/>
    <property type="match status" value="1"/>
</dbReference>
<evidence type="ECO:0000256" key="7">
    <source>
        <dbReference type="ARBA" id="ARBA00022918"/>
    </source>
</evidence>
<evidence type="ECO:0000256" key="4">
    <source>
        <dbReference type="ARBA" id="ARBA00022722"/>
    </source>
</evidence>
<organism evidence="9 10">
    <name type="scientific">Plakobranchus ocellatus</name>
    <dbReference type="NCBI Taxonomy" id="259542"/>
    <lineage>
        <taxon>Eukaryota</taxon>
        <taxon>Metazoa</taxon>
        <taxon>Spiralia</taxon>
        <taxon>Lophotrochozoa</taxon>
        <taxon>Mollusca</taxon>
        <taxon>Gastropoda</taxon>
        <taxon>Heterobranchia</taxon>
        <taxon>Euthyneura</taxon>
        <taxon>Panpulmonata</taxon>
        <taxon>Sacoglossa</taxon>
        <taxon>Placobranchoidea</taxon>
        <taxon>Plakobranchidae</taxon>
        <taxon>Plakobranchus</taxon>
    </lineage>
</organism>
<name>A0AAV4A8A5_9GAST</name>
<evidence type="ECO:0000256" key="2">
    <source>
        <dbReference type="ARBA" id="ARBA00022679"/>
    </source>
</evidence>
<dbReference type="Pfam" id="PF00078">
    <property type="entry name" value="RVT_1"/>
    <property type="match status" value="1"/>
</dbReference>
<dbReference type="GO" id="GO:0008233">
    <property type="term" value="F:peptidase activity"/>
    <property type="evidence" value="ECO:0007669"/>
    <property type="project" value="UniProtKB-KW"/>
</dbReference>
<accession>A0AAV4A8A5</accession>
<dbReference type="PANTHER" id="PTHR33064:SF29">
    <property type="entry name" value="PEPTIDASE A2 DOMAIN-CONTAINING PROTEIN-RELATED"/>
    <property type="match status" value="1"/>
</dbReference>
<dbReference type="Gene3D" id="3.30.70.270">
    <property type="match status" value="2"/>
</dbReference>
<keyword evidence="1" id="KW-0645">Protease</keyword>
<feature type="domain" description="Reverse transcriptase" evidence="8">
    <location>
        <begin position="13"/>
        <end position="190"/>
    </location>
</feature>
<dbReference type="FunFam" id="3.10.10.10:FF:000007">
    <property type="entry name" value="Retrovirus-related Pol polyprotein from transposon 17.6-like Protein"/>
    <property type="match status" value="1"/>
</dbReference>
<dbReference type="GO" id="GO:0006508">
    <property type="term" value="P:proteolysis"/>
    <property type="evidence" value="ECO:0007669"/>
    <property type="project" value="UniProtKB-KW"/>
</dbReference>
<dbReference type="Proteomes" id="UP000735302">
    <property type="component" value="Unassembled WGS sequence"/>
</dbReference>
<evidence type="ECO:0000313" key="10">
    <source>
        <dbReference type="Proteomes" id="UP000735302"/>
    </source>
</evidence>
<dbReference type="CDD" id="cd01647">
    <property type="entry name" value="RT_LTR"/>
    <property type="match status" value="1"/>
</dbReference>